<dbReference type="OrthoDB" id="9810847at2"/>
<keyword evidence="1" id="KW-1133">Transmembrane helix</keyword>
<evidence type="ECO:0000313" key="3">
    <source>
        <dbReference type="Proteomes" id="UP000237752"/>
    </source>
</evidence>
<organism evidence="2 3">
    <name type="scientific">Antricoccus suffuscus</name>
    <dbReference type="NCBI Taxonomy" id="1629062"/>
    <lineage>
        <taxon>Bacteria</taxon>
        <taxon>Bacillati</taxon>
        <taxon>Actinomycetota</taxon>
        <taxon>Actinomycetes</taxon>
        <taxon>Geodermatophilales</taxon>
        <taxon>Antricoccaceae</taxon>
        <taxon>Antricoccus</taxon>
    </lineage>
</organism>
<sequence length="132" mass="13942">MRILARIIATALATALAAWLVSGITLGGGTDQRKILTLVCVAVIIGIVNAVVRPIVTVLSGCIVVLTLGLFLLVINALMLLLSSWVAGKLGLGFHVDGFWPALWGSIIISIVSGAIYAVLRPHRDDRSANHH</sequence>
<protein>
    <submittedName>
        <fullName evidence="2">Putative membrane protein</fullName>
    </submittedName>
</protein>
<name>A0A2T1A112_9ACTN</name>
<feature type="transmembrane region" description="Helical" evidence="1">
    <location>
        <begin position="64"/>
        <end position="87"/>
    </location>
</feature>
<accession>A0A2T1A112</accession>
<reference evidence="2 3" key="1">
    <citation type="submission" date="2018-03" db="EMBL/GenBank/DDBJ databases">
        <title>Genomic Encyclopedia of Archaeal and Bacterial Type Strains, Phase II (KMG-II): from individual species to whole genera.</title>
        <authorList>
            <person name="Goeker M."/>
        </authorList>
    </citation>
    <scope>NUCLEOTIDE SEQUENCE [LARGE SCALE GENOMIC DNA]</scope>
    <source>
        <strain evidence="2 3">DSM 100065</strain>
    </source>
</reference>
<feature type="transmembrane region" description="Helical" evidence="1">
    <location>
        <begin position="33"/>
        <end position="52"/>
    </location>
</feature>
<gene>
    <name evidence="2" type="ORF">CLV47_106163</name>
</gene>
<dbReference type="EMBL" id="PVUE01000006">
    <property type="protein sequence ID" value="PRZ42291.1"/>
    <property type="molecule type" value="Genomic_DNA"/>
</dbReference>
<dbReference type="InterPro" id="IPR007165">
    <property type="entry name" value="Phage_holin_4_2"/>
</dbReference>
<evidence type="ECO:0000313" key="2">
    <source>
        <dbReference type="EMBL" id="PRZ42291.1"/>
    </source>
</evidence>
<comment type="caution">
    <text evidence="2">The sequence shown here is derived from an EMBL/GenBank/DDBJ whole genome shotgun (WGS) entry which is preliminary data.</text>
</comment>
<dbReference type="PANTHER" id="PTHR37309:SF1">
    <property type="entry name" value="SLR0284 PROTEIN"/>
    <property type="match status" value="1"/>
</dbReference>
<dbReference type="Pfam" id="PF04020">
    <property type="entry name" value="Phage_holin_4_2"/>
    <property type="match status" value="1"/>
</dbReference>
<keyword evidence="1" id="KW-0812">Transmembrane</keyword>
<dbReference type="RefSeq" id="WP_106348786.1">
    <property type="nucleotide sequence ID" value="NZ_PVUE01000006.1"/>
</dbReference>
<evidence type="ECO:0000256" key="1">
    <source>
        <dbReference type="SAM" id="Phobius"/>
    </source>
</evidence>
<keyword evidence="1" id="KW-0472">Membrane</keyword>
<proteinExistence type="predicted"/>
<feature type="transmembrane region" description="Helical" evidence="1">
    <location>
        <begin position="99"/>
        <end position="120"/>
    </location>
</feature>
<keyword evidence="3" id="KW-1185">Reference proteome</keyword>
<dbReference type="Proteomes" id="UP000237752">
    <property type="component" value="Unassembled WGS sequence"/>
</dbReference>
<dbReference type="AlphaFoldDB" id="A0A2T1A112"/>
<dbReference type="PANTHER" id="PTHR37309">
    <property type="entry name" value="SLR0284 PROTEIN"/>
    <property type="match status" value="1"/>
</dbReference>